<proteinExistence type="predicted"/>
<accession>A0ABP8LE46</accession>
<dbReference type="EMBL" id="BAABHC010000004">
    <property type="protein sequence ID" value="GAA4427961.1"/>
    <property type="molecule type" value="Genomic_DNA"/>
</dbReference>
<dbReference type="RefSeq" id="WP_345157486.1">
    <property type="nucleotide sequence ID" value="NZ_BAABHC010000004.1"/>
</dbReference>
<sequence length="139" mass="15804">MKLKQKYTLVLALSLPLTASIFSFTSAQKKITKMPSQQKQHVLVNAYGSSDNKFETLSGIHLYPAKKGTYELNFSQDLKENGVLEIKNRAGKIVYQKSVSISSKQSSWRYNVGKLRPDTYLIEVKTSDTTYWTKFKVGK</sequence>
<gene>
    <name evidence="2" type="ORF">GCM10023188_11680</name>
</gene>
<protein>
    <recommendedName>
        <fullName evidence="4">Por secretion system C-terminal sorting domain-containing protein</fullName>
    </recommendedName>
</protein>
<evidence type="ECO:0000256" key="1">
    <source>
        <dbReference type="SAM" id="SignalP"/>
    </source>
</evidence>
<evidence type="ECO:0000313" key="2">
    <source>
        <dbReference type="EMBL" id="GAA4427961.1"/>
    </source>
</evidence>
<evidence type="ECO:0008006" key="4">
    <source>
        <dbReference type="Google" id="ProtNLM"/>
    </source>
</evidence>
<dbReference type="Proteomes" id="UP001500552">
    <property type="component" value="Unassembled WGS sequence"/>
</dbReference>
<keyword evidence="1" id="KW-0732">Signal</keyword>
<keyword evidence="3" id="KW-1185">Reference proteome</keyword>
<name>A0ABP8LE46_9BACT</name>
<reference evidence="3" key="1">
    <citation type="journal article" date="2019" name="Int. J. Syst. Evol. Microbiol.">
        <title>The Global Catalogue of Microorganisms (GCM) 10K type strain sequencing project: providing services to taxonomists for standard genome sequencing and annotation.</title>
        <authorList>
            <consortium name="The Broad Institute Genomics Platform"/>
            <consortium name="The Broad Institute Genome Sequencing Center for Infectious Disease"/>
            <person name="Wu L."/>
            <person name="Ma J."/>
        </authorList>
    </citation>
    <scope>NUCLEOTIDE SEQUENCE [LARGE SCALE GENOMIC DNA]</scope>
    <source>
        <strain evidence="3">JCM 17926</strain>
    </source>
</reference>
<organism evidence="2 3">
    <name type="scientific">Pontibacter saemangeumensis</name>
    <dbReference type="NCBI Taxonomy" id="1084525"/>
    <lineage>
        <taxon>Bacteria</taxon>
        <taxon>Pseudomonadati</taxon>
        <taxon>Bacteroidota</taxon>
        <taxon>Cytophagia</taxon>
        <taxon>Cytophagales</taxon>
        <taxon>Hymenobacteraceae</taxon>
        <taxon>Pontibacter</taxon>
    </lineage>
</organism>
<comment type="caution">
    <text evidence="2">The sequence shown here is derived from an EMBL/GenBank/DDBJ whole genome shotgun (WGS) entry which is preliminary data.</text>
</comment>
<feature type="chain" id="PRO_5046336192" description="Por secretion system C-terminal sorting domain-containing protein" evidence="1">
    <location>
        <begin position="20"/>
        <end position="139"/>
    </location>
</feature>
<evidence type="ECO:0000313" key="3">
    <source>
        <dbReference type="Proteomes" id="UP001500552"/>
    </source>
</evidence>
<feature type="signal peptide" evidence="1">
    <location>
        <begin position="1"/>
        <end position="19"/>
    </location>
</feature>